<organism evidence="1 2">
    <name type="scientific">Candidatus Uhrbacteria bacterium GW2011_GWD2_52_7</name>
    <dbReference type="NCBI Taxonomy" id="1618989"/>
    <lineage>
        <taxon>Bacteria</taxon>
        <taxon>Candidatus Uhriibacteriota</taxon>
    </lineage>
</organism>
<gene>
    <name evidence="1" type="ORF">UY72_C0054G0002</name>
</gene>
<protein>
    <submittedName>
        <fullName evidence="1">Uncharacterized protein</fullName>
    </submittedName>
</protein>
<dbReference type="AlphaFoldDB" id="A0A0G2A9U2"/>
<dbReference type="Proteomes" id="UP000034846">
    <property type="component" value="Unassembled WGS sequence"/>
</dbReference>
<comment type="caution">
    <text evidence="1">The sequence shown here is derived from an EMBL/GenBank/DDBJ whole genome shotgun (WGS) entry which is preliminary data.</text>
</comment>
<proteinExistence type="predicted"/>
<accession>A0A0G2A9U2</accession>
<evidence type="ECO:0000313" key="1">
    <source>
        <dbReference type="EMBL" id="KKW29104.1"/>
    </source>
</evidence>
<reference evidence="1 2" key="1">
    <citation type="journal article" date="2015" name="Nature">
        <title>rRNA introns, odd ribosomes, and small enigmatic genomes across a large radiation of phyla.</title>
        <authorList>
            <person name="Brown C.T."/>
            <person name="Hug L.A."/>
            <person name="Thomas B.C."/>
            <person name="Sharon I."/>
            <person name="Castelle C.J."/>
            <person name="Singh A."/>
            <person name="Wilkins M.J."/>
            <person name="Williams K.H."/>
            <person name="Banfield J.F."/>
        </authorList>
    </citation>
    <scope>NUCLEOTIDE SEQUENCE [LARGE SCALE GENOMIC DNA]</scope>
</reference>
<sequence length="59" mass="6571">MIERAGIVCGVGGVSPLSKTPPSVSCPGGFPPWWPLPFKKWDIERARRDRYNPLPAEIH</sequence>
<dbReference type="EMBL" id="LCRD01000054">
    <property type="protein sequence ID" value="KKW29104.1"/>
    <property type="molecule type" value="Genomic_DNA"/>
</dbReference>
<evidence type="ECO:0000313" key="2">
    <source>
        <dbReference type="Proteomes" id="UP000034846"/>
    </source>
</evidence>
<name>A0A0G2A9U2_9BACT</name>